<proteinExistence type="predicted"/>
<name>A0A839UFI1_9HYPH</name>
<dbReference type="RefSeq" id="WP_183665661.1">
    <property type="nucleotide sequence ID" value="NZ_JACHXN010000042.1"/>
</dbReference>
<dbReference type="EMBL" id="JACHXN010000042">
    <property type="protein sequence ID" value="MBB3149776.1"/>
    <property type="molecule type" value="Genomic_DNA"/>
</dbReference>
<protein>
    <recommendedName>
        <fullName evidence="4">Lipoprotein</fullName>
    </recommendedName>
</protein>
<comment type="caution">
    <text evidence="2">The sequence shown here is derived from an EMBL/GenBank/DDBJ whole genome shotgun (WGS) entry which is preliminary data.</text>
</comment>
<evidence type="ECO:0000313" key="2">
    <source>
        <dbReference type="EMBL" id="MBB3149776.1"/>
    </source>
</evidence>
<evidence type="ECO:0000256" key="1">
    <source>
        <dbReference type="SAM" id="SignalP"/>
    </source>
</evidence>
<feature type="signal peptide" evidence="1">
    <location>
        <begin position="1"/>
        <end position="20"/>
    </location>
</feature>
<dbReference type="PROSITE" id="PS51257">
    <property type="entry name" value="PROKAR_LIPOPROTEIN"/>
    <property type="match status" value="1"/>
</dbReference>
<gene>
    <name evidence="2" type="ORF">FHS21_006230</name>
</gene>
<sequence length="223" mass="23912">MKIRLIAASICTLVSGCAHDQASTNPFGNFAGSTSSVAVQALGSSAYSVDPRYGYQISTPGIYKFDASGQPFEICEKDVRLQTAIKNMTTEPINSSDILEDDLASANFEISVPGIGSIKSPYRKIKVEGYTVTKLISGDSGDAADYILRNVDSGCRDTILQRNKPYMIVTKVATAKTAYALSRGAFEANFAAGPARIGWANPEIRSTPRTNVTFAISGKYAKR</sequence>
<feature type="chain" id="PRO_5032364760" description="Lipoprotein" evidence="1">
    <location>
        <begin position="21"/>
        <end position="223"/>
    </location>
</feature>
<reference evidence="2 3" key="1">
    <citation type="submission" date="2020-08" db="EMBL/GenBank/DDBJ databases">
        <title>Genomic Encyclopedia of Type Strains, Phase III (KMG-III): the genomes of soil and plant-associated and newly described type strains.</title>
        <authorList>
            <person name="Whitman W."/>
        </authorList>
    </citation>
    <scope>NUCLEOTIDE SEQUENCE [LARGE SCALE GENOMIC DNA]</scope>
    <source>
        <strain evidence="2 3">CECT 7015</strain>
    </source>
</reference>
<keyword evidence="3" id="KW-1185">Reference proteome</keyword>
<accession>A0A839UFI1</accession>
<evidence type="ECO:0008006" key="4">
    <source>
        <dbReference type="Google" id="ProtNLM"/>
    </source>
</evidence>
<dbReference type="Proteomes" id="UP000554520">
    <property type="component" value="Unassembled WGS sequence"/>
</dbReference>
<keyword evidence="1" id="KW-0732">Signal</keyword>
<evidence type="ECO:0000313" key="3">
    <source>
        <dbReference type="Proteomes" id="UP000554520"/>
    </source>
</evidence>
<organism evidence="2 3">
    <name type="scientific">Phyllobacterium trifolii</name>
    <dbReference type="NCBI Taxonomy" id="300193"/>
    <lineage>
        <taxon>Bacteria</taxon>
        <taxon>Pseudomonadati</taxon>
        <taxon>Pseudomonadota</taxon>
        <taxon>Alphaproteobacteria</taxon>
        <taxon>Hyphomicrobiales</taxon>
        <taxon>Phyllobacteriaceae</taxon>
        <taxon>Phyllobacterium</taxon>
    </lineage>
</organism>
<dbReference type="AlphaFoldDB" id="A0A839UFI1"/>